<sequence>MTDLVPPATAFNETMLDHAAALGRRDGLMGQRRDVLQEGFAADALAETAGVALAGLLGAALRQCYAAGHCHGAEVRRENEARRRRREAPILCLLPGSGLPRPQPFQLLPGAAG</sequence>
<organism evidence="1 2">
    <name type="scientific">Teichococcus globiformis</name>
    <dbReference type="NCBI Taxonomy" id="2307229"/>
    <lineage>
        <taxon>Bacteria</taxon>
        <taxon>Pseudomonadati</taxon>
        <taxon>Pseudomonadota</taxon>
        <taxon>Alphaproteobacteria</taxon>
        <taxon>Acetobacterales</taxon>
        <taxon>Roseomonadaceae</taxon>
        <taxon>Roseomonas</taxon>
    </lineage>
</organism>
<evidence type="ECO:0000313" key="1">
    <source>
        <dbReference type="EMBL" id="MFC3126163.1"/>
    </source>
</evidence>
<protein>
    <submittedName>
        <fullName evidence="1">Uncharacterized protein</fullName>
    </submittedName>
</protein>
<dbReference type="Proteomes" id="UP001595593">
    <property type="component" value="Unassembled WGS sequence"/>
</dbReference>
<evidence type="ECO:0000313" key="2">
    <source>
        <dbReference type="Proteomes" id="UP001595593"/>
    </source>
</evidence>
<proteinExistence type="predicted"/>
<accession>A0ABV7G2U3</accession>
<name>A0ABV7G2U3_9PROT</name>
<gene>
    <name evidence="1" type="ORF">ACFOD4_13930</name>
</gene>
<reference evidence="2" key="1">
    <citation type="journal article" date="2019" name="Int. J. Syst. Evol. Microbiol.">
        <title>The Global Catalogue of Microorganisms (GCM) 10K type strain sequencing project: providing services to taxonomists for standard genome sequencing and annotation.</title>
        <authorList>
            <consortium name="The Broad Institute Genomics Platform"/>
            <consortium name="The Broad Institute Genome Sequencing Center for Infectious Disease"/>
            <person name="Wu L."/>
            <person name="Ma J."/>
        </authorList>
    </citation>
    <scope>NUCLEOTIDE SEQUENCE [LARGE SCALE GENOMIC DNA]</scope>
    <source>
        <strain evidence="2">KCTC 52094</strain>
    </source>
</reference>
<comment type="caution">
    <text evidence="1">The sequence shown here is derived from an EMBL/GenBank/DDBJ whole genome shotgun (WGS) entry which is preliminary data.</text>
</comment>
<dbReference type="RefSeq" id="WP_379597327.1">
    <property type="nucleotide sequence ID" value="NZ_JBHRTN010000014.1"/>
</dbReference>
<keyword evidence="2" id="KW-1185">Reference proteome</keyword>
<dbReference type="EMBL" id="JBHRTN010000014">
    <property type="protein sequence ID" value="MFC3126163.1"/>
    <property type="molecule type" value="Genomic_DNA"/>
</dbReference>